<proteinExistence type="predicted"/>
<feature type="domain" description="PAS" evidence="4">
    <location>
        <begin position="137"/>
        <end position="208"/>
    </location>
</feature>
<dbReference type="CDD" id="cd01949">
    <property type="entry name" value="GGDEF"/>
    <property type="match status" value="1"/>
</dbReference>
<dbReference type="Pfam" id="PF00990">
    <property type="entry name" value="GGDEF"/>
    <property type="match status" value="1"/>
</dbReference>
<dbReference type="InterPro" id="IPR013656">
    <property type="entry name" value="PAS_4"/>
</dbReference>
<evidence type="ECO:0000313" key="8">
    <source>
        <dbReference type="EMBL" id="KAA6182295.1"/>
    </source>
</evidence>
<feature type="coiled-coil region" evidence="3">
    <location>
        <begin position="252"/>
        <end position="279"/>
    </location>
</feature>
<evidence type="ECO:0000259" key="7">
    <source>
        <dbReference type="PROSITE" id="PS50887"/>
    </source>
</evidence>
<dbReference type="AlphaFoldDB" id="A0A5M8FIE5"/>
<evidence type="ECO:0000313" key="9">
    <source>
        <dbReference type="Proteomes" id="UP000322981"/>
    </source>
</evidence>
<feature type="domain" description="PAS" evidence="4">
    <location>
        <begin position="21"/>
        <end position="91"/>
    </location>
</feature>
<dbReference type="Proteomes" id="UP000322981">
    <property type="component" value="Unassembled WGS sequence"/>
</dbReference>
<evidence type="ECO:0000256" key="1">
    <source>
        <dbReference type="ARBA" id="ARBA00012282"/>
    </source>
</evidence>
<name>A0A5M8FIE5_9GAMM</name>
<dbReference type="SMART" id="SM00086">
    <property type="entry name" value="PAC"/>
    <property type="match status" value="2"/>
</dbReference>
<dbReference type="InterPro" id="IPR001633">
    <property type="entry name" value="EAL_dom"/>
</dbReference>
<dbReference type="PROSITE" id="PS50883">
    <property type="entry name" value="EAL"/>
    <property type="match status" value="1"/>
</dbReference>
<dbReference type="NCBIfam" id="TIGR00229">
    <property type="entry name" value="sensory_box"/>
    <property type="match status" value="3"/>
</dbReference>
<dbReference type="SMART" id="SM00052">
    <property type="entry name" value="EAL"/>
    <property type="match status" value="1"/>
</dbReference>
<evidence type="ECO:0000259" key="5">
    <source>
        <dbReference type="PROSITE" id="PS50113"/>
    </source>
</evidence>
<keyword evidence="3" id="KW-0175">Coiled coil</keyword>
<feature type="domain" description="GGDEF" evidence="7">
    <location>
        <begin position="448"/>
        <end position="584"/>
    </location>
</feature>
<dbReference type="FunFam" id="3.20.20.450:FF:000001">
    <property type="entry name" value="Cyclic di-GMP phosphodiesterase yahA"/>
    <property type="match status" value="1"/>
</dbReference>
<dbReference type="Gene3D" id="3.30.450.20">
    <property type="entry name" value="PAS domain"/>
    <property type="match status" value="3"/>
</dbReference>
<dbReference type="PANTHER" id="PTHR44757:SF2">
    <property type="entry name" value="BIOFILM ARCHITECTURE MAINTENANCE PROTEIN MBAA"/>
    <property type="match status" value="1"/>
</dbReference>
<dbReference type="InterPro" id="IPR043128">
    <property type="entry name" value="Rev_trsase/Diguanyl_cyclase"/>
</dbReference>
<dbReference type="EC" id="3.1.4.52" evidence="1"/>
<keyword evidence="2" id="KW-0973">c-di-GMP</keyword>
<dbReference type="InterPro" id="IPR029787">
    <property type="entry name" value="Nucleotide_cyclase"/>
</dbReference>
<dbReference type="Pfam" id="PF13426">
    <property type="entry name" value="PAS_9"/>
    <property type="match status" value="1"/>
</dbReference>
<dbReference type="GO" id="GO:0071111">
    <property type="term" value="F:cyclic-guanylate-specific phosphodiesterase activity"/>
    <property type="evidence" value="ECO:0007669"/>
    <property type="project" value="UniProtKB-EC"/>
</dbReference>
<evidence type="ECO:0000259" key="4">
    <source>
        <dbReference type="PROSITE" id="PS50112"/>
    </source>
</evidence>
<dbReference type="InterPro" id="IPR035965">
    <property type="entry name" value="PAS-like_dom_sf"/>
</dbReference>
<dbReference type="CDD" id="cd00130">
    <property type="entry name" value="PAS"/>
    <property type="match status" value="3"/>
</dbReference>
<dbReference type="InterPro" id="IPR052155">
    <property type="entry name" value="Biofilm_reg_signaling"/>
</dbReference>
<evidence type="ECO:0000256" key="2">
    <source>
        <dbReference type="ARBA" id="ARBA00022636"/>
    </source>
</evidence>
<feature type="domain" description="EAL" evidence="6">
    <location>
        <begin position="593"/>
        <end position="847"/>
    </location>
</feature>
<dbReference type="Pfam" id="PF08448">
    <property type="entry name" value="PAS_4"/>
    <property type="match status" value="2"/>
</dbReference>
<sequence>MEALTIDLAESERPEQALRELAANFQTFFETVGDIILVVAPAGHILYANQACQRILGYSRAELSQLQVLDLHPPEVRAEARDIFAAMLRGERQLCPLPLIAKDGALVPVETRVWPGRWNGTDCIYSLIKNLSAEQEAKQRFERLFHHNPAPMALTSLPERRFADVNQAFLERLGYRREEVLGQRAADLDLFPDRARQQRLVQQLIAGERISNEELKVRCKDGALLDGLFSGELIRSQGRAYLLTVMLDITERTRAEQKLRDSEQRYRALSADLERQVQARTAEIRAASAALQASEEQYRMLFNSAADPIFIIDLQGRFLAVNDQACRHYGWSHADFLARHLRDLDTPEDSINAPARIAQLAQQGQAQFQAEHRDAHGRRFPVDARATKIHYGGVPAMLAICRDISEQIKAQERIAFLAYHDPLTGLPNRVLGRDQLAQALVAAADRQRGLAVLLLDLDRFRHVNDAHGQAIGDALLQAVAERLRRQLPSPGHLSRLAGDEFLIVLPDLAPAQAEAEAIGVCERLLQALSAPFDLAGRSLSATASLGVALYPQHGADAEALLLNASIALREAERSGRNRFRCFEAQMNAALMRFVQTREALALALQQQAFELHYQPQLDLRTGAVIGVEALLRWQRPGVGLVLPDAFIDVAEDSGLIEPIGAWVLEQACRQAAAWRAAGWPSLVMSVNLSAVQFQHGQLVETVAAALANSGLAPQGLELELTESIVLQEDAALRETLAQWKCQGIGLAIDDFGTGYASFAYLKRFHIDRLKIDRSFVSDLQSDDGSRAIVAAIIQMARSLGLRIIAEGVETLAIAAQLQGMGCDAVQGYLYARPMPAPELERWLQARDNTAQA</sequence>
<dbReference type="SMART" id="SM00267">
    <property type="entry name" value="GGDEF"/>
    <property type="match status" value="1"/>
</dbReference>
<dbReference type="OrthoDB" id="9813913at2"/>
<dbReference type="NCBIfam" id="TIGR00254">
    <property type="entry name" value="GGDEF"/>
    <property type="match status" value="1"/>
</dbReference>
<keyword evidence="9" id="KW-1185">Reference proteome</keyword>
<reference evidence="8 9" key="1">
    <citation type="submission" date="2019-09" db="EMBL/GenBank/DDBJ databases">
        <title>Whole-genome sequence of the purple sulfur bacterium Thiohalocapsa marina DSM 19078.</title>
        <authorList>
            <person name="Kyndt J.A."/>
            <person name="Meyer T.E."/>
        </authorList>
    </citation>
    <scope>NUCLEOTIDE SEQUENCE [LARGE SCALE GENOMIC DNA]</scope>
    <source>
        <strain evidence="8 9">DSM 19078</strain>
    </source>
</reference>
<dbReference type="SUPFAM" id="SSF55073">
    <property type="entry name" value="Nucleotide cyclase"/>
    <property type="match status" value="1"/>
</dbReference>
<comment type="caution">
    <text evidence="8">The sequence shown here is derived from an EMBL/GenBank/DDBJ whole genome shotgun (WGS) entry which is preliminary data.</text>
</comment>
<accession>A0A5M8FIE5</accession>
<dbReference type="PROSITE" id="PS50113">
    <property type="entry name" value="PAC"/>
    <property type="match status" value="1"/>
</dbReference>
<dbReference type="PANTHER" id="PTHR44757">
    <property type="entry name" value="DIGUANYLATE CYCLASE DGCP"/>
    <property type="match status" value="1"/>
</dbReference>
<evidence type="ECO:0000256" key="3">
    <source>
        <dbReference type="SAM" id="Coils"/>
    </source>
</evidence>
<dbReference type="SMART" id="SM00091">
    <property type="entry name" value="PAS"/>
    <property type="match status" value="3"/>
</dbReference>
<feature type="domain" description="PAS" evidence="4">
    <location>
        <begin position="294"/>
        <end position="364"/>
    </location>
</feature>
<dbReference type="InterPro" id="IPR000160">
    <property type="entry name" value="GGDEF_dom"/>
</dbReference>
<feature type="domain" description="PAC" evidence="5">
    <location>
        <begin position="211"/>
        <end position="261"/>
    </location>
</feature>
<dbReference type="EMBL" id="VWXX01000049">
    <property type="protein sequence ID" value="KAA6182295.1"/>
    <property type="molecule type" value="Genomic_DNA"/>
</dbReference>
<dbReference type="PROSITE" id="PS50112">
    <property type="entry name" value="PAS"/>
    <property type="match status" value="3"/>
</dbReference>
<protein>
    <recommendedName>
        <fullName evidence="1">cyclic-guanylate-specific phosphodiesterase</fullName>
        <ecNumber evidence="1">3.1.4.52</ecNumber>
    </recommendedName>
</protein>
<dbReference type="InterPro" id="IPR000700">
    <property type="entry name" value="PAS-assoc_C"/>
</dbReference>
<dbReference type="InterPro" id="IPR001610">
    <property type="entry name" value="PAC"/>
</dbReference>
<dbReference type="SUPFAM" id="SSF141868">
    <property type="entry name" value="EAL domain-like"/>
    <property type="match status" value="1"/>
</dbReference>
<dbReference type="InterPro" id="IPR000014">
    <property type="entry name" value="PAS"/>
</dbReference>
<dbReference type="Gene3D" id="3.30.70.270">
    <property type="match status" value="1"/>
</dbReference>
<dbReference type="CDD" id="cd01948">
    <property type="entry name" value="EAL"/>
    <property type="match status" value="1"/>
</dbReference>
<dbReference type="InterPro" id="IPR035919">
    <property type="entry name" value="EAL_sf"/>
</dbReference>
<organism evidence="8 9">
    <name type="scientific">Thiohalocapsa marina</name>
    <dbReference type="NCBI Taxonomy" id="424902"/>
    <lineage>
        <taxon>Bacteria</taxon>
        <taxon>Pseudomonadati</taxon>
        <taxon>Pseudomonadota</taxon>
        <taxon>Gammaproteobacteria</taxon>
        <taxon>Chromatiales</taxon>
        <taxon>Chromatiaceae</taxon>
        <taxon>Thiohalocapsa</taxon>
    </lineage>
</organism>
<evidence type="ECO:0000259" key="6">
    <source>
        <dbReference type="PROSITE" id="PS50883"/>
    </source>
</evidence>
<dbReference type="SUPFAM" id="SSF55785">
    <property type="entry name" value="PYP-like sensor domain (PAS domain)"/>
    <property type="match status" value="3"/>
</dbReference>
<dbReference type="PROSITE" id="PS50887">
    <property type="entry name" value="GGDEF"/>
    <property type="match status" value="1"/>
</dbReference>
<dbReference type="Gene3D" id="3.20.20.450">
    <property type="entry name" value="EAL domain"/>
    <property type="match status" value="1"/>
</dbReference>
<dbReference type="Pfam" id="PF00563">
    <property type="entry name" value="EAL"/>
    <property type="match status" value="1"/>
</dbReference>
<gene>
    <name evidence="8" type="ORF">F2Q65_18045</name>
</gene>